<organism evidence="1">
    <name type="scientific">Chlamydomonas leiostraca</name>
    <dbReference type="NCBI Taxonomy" id="1034604"/>
    <lineage>
        <taxon>Eukaryota</taxon>
        <taxon>Viridiplantae</taxon>
        <taxon>Chlorophyta</taxon>
        <taxon>core chlorophytes</taxon>
        <taxon>Chlorophyceae</taxon>
        <taxon>CS clade</taxon>
        <taxon>Chlamydomonadales</taxon>
        <taxon>Chlamydomonadaceae</taxon>
        <taxon>Chlamydomonas</taxon>
    </lineage>
</organism>
<proteinExistence type="predicted"/>
<protein>
    <submittedName>
        <fullName evidence="1">Uncharacterized protein</fullName>
    </submittedName>
</protein>
<sequence length="174" mass="19453">MDSVDLYGGPLKIAMEGRLGVGLRPGDEGLKLDVWHTVEGVVDLLRPGHPQLQQAKSQLWGAFLVDDQGDATAWDAAVAASAASSRDGIASRGDHVRSYIPAPAELETRFDNWVSYWSKDGIDLVTPEAKAKFDRIRQHIRAWRFSDPEEFKDGQWQRVPLHVNIETDPKKLPR</sequence>
<dbReference type="AlphaFoldDB" id="A0A7S0WKN0"/>
<name>A0A7S0WKN0_9CHLO</name>
<reference evidence="1" key="1">
    <citation type="submission" date="2021-01" db="EMBL/GenBank/DDBJ databases">
        <authorList>
            <person name="Corre E."/>
            <person name="Pelletier E."/>
            <person name="Niang G."/>
            <person name="Scheremetjew M."/>
            <person name="Finn R."/>
            <person name="Kale V."/>
            <person name="Holt S."/>
            <person name="Cochrane G."/>
            <person name="Meng A."/>
            <person name="Brown T."/>
            <person name="Cohen L."/>
        </authorList>
    </citation>
    <scope>NUCLEOTIDE SEQUENCE</scope>
    <source>
        <strain evidence="1">SAG 11-49</strain>
    </source>
</reference>
<accession>A0A7S0WKN0</accession>
<gene>
    <name evidence="1" type="ORF">CLEI1391_LOCUS4431</name>
</gene>
<evidence type="ECO:0000313" key="1">
    <source>
        <dbReference type="EMBL" id="CAD8670958.1"/>
    </source>
</evidence>
<dbReference type="EMBL" id="HBFB01007844">
    <property type="protein sequence ID" value="CAD8670958.1"/>
    <property type="molecule type" value="Transcribed_RNA"/>
</dbReference>